<evidence type="ECO:0000313" key="3">
    <source>
        <dbReference type="Proteomes" id="UP000231279"/>
    </source>
</evidence>
<keyword evidence="3" id="KW-1185">Reference proteome</keyword>
<gene>
    <name evidence="2" type="ORF">CDL12_25075</name>
</gene>
<feature type="chain" id="PRO_5013870045" evidence="1">
    <location>
        <begin position="26"/>
        <end position="139"/>
    </location>
</feature>
<feature type="signal peptide" evidence="1">
    <location>
        <begin position="1"/>
        <end position="25"/>
    </location>
</feature>
<sequence>MNPIARCYIFFFVSHLFFFMNLAESKCQGSVNCGDLAPSNSHSPINLDVVLFLVNCTRLVPRIQSGPGATWYKILQKMSTNKFRIVDEFLNAHLRARNYIAFRNSSLLVSPFSSFRIFTPTLTIFSCSNFVDPHDKQKI</sequence>
<dbReference type="OrthoDB" id="1695934at2759"/>
<dbReference type="Proteomes" id="UP000231279">
    <property type="component" value="Unassembled WGS sequence"/>
</dbReference>
<evidence type="ECO:0000313" key="2">
    <source>
        <dbReference type="EMBL" id="PIN02412.1"/>
    </source>
</evidence>
<keyword evidence="1" id="KW-0732">Signal</keyword>
<protein>
    <submittedName>
        <fullName evidence="2">Uncharacterized protein</fullName>
    </submittedName>
</protein>
<dbReference type="EMBL" id="NKXS01005939">
    <property type="protein sequence ID" value="PIN02412.1"/>
    <property type="molecule type" value="Genomic_DNA"/>
</dbReference>
<proteinExistence type="predicted"/>
<reference evidence="3" key="1">
    <citation type="journal article" date="2018" name="Gigascience">
        <title>Genome assembly of the Pink Ipe (Handroanthus impetiginosus, Bignoniaceae), a highly valued, ecologically keystone Neotropical timber forest tree.</title>
        <authorList>
            <person name="Silva-Junior O.B."/>
            <person name="Grattapaglia D."/>
            <person name="Novaes E."/>
            <person name="Collevatti R.G."/>
        </authorList>
    </citation>
    <scope>NUCLEOTIDE SEQUENCE [LARGE SCALE GENOMIC DNA]</scope>
    <source>
        <strain evidence="3">cv. UFG-1</strain>
    </source>
</reference>
<name>A0A2G9GB11_9LAMI</name>
<organism evidence="2 3">
    <name type="scientific">Handroanthus impetiginosus</name>
    <dbReference type="NCBI Taxonomy" id="429701"/>
    <lineage>
        <taxon>Eukaryota</taxon>
        <taxon>Viridiplantae</taxon>
        <taxon>Streptophyta</taxon>
        <taxon>Embryophyta</taxon>
        <taxon>Tracheophyta</taxon>
        <taxon>Spermatophyta</taxon>
        <taxon>Magnoliopsida</taxon>
        <taxon>eudicotyledons</taxon>
        <taxon>Gunneridae</taxon>
        <taxon>Pentapetalae</taxon>
        <taxon>asterids</taxon>
        <taxon>lamiids</taxon>
        <taxon>Lamiales</taxon>
        <taxon>Bignoniaceae</taxon>
        <taxon>Crescentiina</taxon>
        <taxon>Tabebuia alliance</taxon>
        <taxon>Handroanthus</taxon>
    </lineage>
</organism>
<accession>A0A2G9GB11</accession>
<dbReference type="AlphaFoldDB" id="A0A2G9GB11"/>
<evidence type="ECO:0000256" key="1">
    <source>
        <dbReference type="SAM" id="SignalP"/>
    </source>
</evidence>
<comment type="caution">
    <text evidence="2">The sequence shown here is derived from an EMBL/GenBank/DDBJ whole genome shotgun (WGS) entry which is preliminary data.</text>
</comment>